<accession>A0A919UMM8</accession>
<reference evidence="2" key="1">
    <citation type="submission" date="2021-01" db="EMBL/GenBank/DDBJ databases">
        <title>Whole genome shotgun sequence of Acrocarpospora phusangensis NBRC 108782.</title>
        <authorList>
            <person name="Komaki H."/>
            <person name="Tamura T."/>
        </authorList>
    </citation>
    <scope>NUCLEOTIDE SEQUENCE</scope>
    <source>
        <strain evidence="2">NBRC 108782</strain>
    </source>
</reference>
<dbReference type="AlphaFoldDB" id="A0A919UMM8"/>
<evidence type="ECO:0000313" key="3">
    <source>
        <dbReference type="Proteomes" id="UP000640052"/>
    </source>
</evidence>
<keyword evidence="3" id="KW-1185">Reference proteome</keyword>
<dbReference type="EMBL" id="BOOA01000011">
    <property type="protein sequence ID" value="GIH23522.1"/>
    <property type="molecule type" value="Genomic_DNA"/>
</dbReference>
<proteinExistence type="predicted"/>
<name>A0A919UMM8_9ACTN</name>
<protein>
    <submittedName>
        <fullName evidence="2">Uncharacterized protein</fullName>
    </submittedName>
</protein>
<sequence length="115" mass="11745">MITKSVRGNRALGIMGATILVTAVTLTAPAPASAADFPCGGGASKTSTSTTSWMGGCQSTQARIDRYYAGLPRSYYGPQAAVSSVTASDGTLIGNAARFLVAGGSGPQWSSWIYF</sequence>
<organism evidence="2 3">
    <name type="scientific">Acrocarpospora phusangensis</name>
    <dbReference type="NCBI Taxonomy" id="1070424"/>
    <lineage>
        <taxon>Bacteria</taxon>
        <taxon>Bacillati</taxon>
        <taxon>Actinomycetota</taxon>
        <taxon>Actinomycetes</taxon>
        <taxon>Streptosporangiales</taxon>
        <taxon>Streptosporangiaceae</taxon>
        <taxon>Acrocarpospora</taxon>
    </lineage>
</organism>
<keyword evidence="1" id="KW-0732">Signal</keyword>
<evidence type="ECO:0000313" key="2">
    <source>
        <dbReference type="EMBL" id="GIH23522.1"/>
    </source>
</evidence>
<evidence type="ECO:0000256" key="1">
    <source>
        <dbReference type="SAM" id="SignalP"/>
    </source>
</evidence>
<dbReference type="Proteomes" id="UP000640052">
    <property type="component" value="Unassembled WGS sequence"/>
</dbReference>
<comment type="caution">
    <text evidence="2">The sequence shown here is derived from an EMBL/GenBank/DDBJ whole genome shotgun (WGS) entry which is preliminary data.</text>
</comment>
<feature type="chain" id="PRO_5037344590" evidence="1">
    <location>
        <begin position="35"/>
        <end position="115"/>
    </location>
</feature>
<dbReference type="RefSeq" id="WP_204040328.1">
    <property type="nucleotide sequence ID" value="NZ_BOOA01000011.1"/>
</dbReference>
<gene>
    <name evidence="2" type="ORF">Aph01nite_18320</name>
</gene>
<feature type="signal peptide" evidence="1">
    <location>
        <begin position="1"/>
        <end position="34"/>
    </location>
</feature>